<dbReference type="InterPro" id="IPR000672">
    <property type="entry name" value="THF_DH/CycHdrlase"/>
</dbReference>
<evidence type="ECO:0000256" key="1">
    <source>
        <dbReference type="ARBA" id="ARBA00004777"/>
    </source>
</evidence>
<keyword evidence="7" id="KW-0028">Amino-acid biosynthesis</keyword>
<evidence type="ECO:0000259" key="9">
    <source>
        <dbReference type="Pfam" id="PF00763"/>
    </source>
</evidence>
<dbReference type="InterPro" id="IPR046346">
    <property type="entry name" value="Aminoacid_DH-like_N_sf"/>
</dbReference>
<evidence type="ECO:0000259" key="10">
    <source>
        <dbReference type="Pfam" id="PF02882"/>
    </source>
</evidence>
<feature type="domain" description="Tetrahydrofolate dehydrogenase/cyclohydrolase NAD(P)-binding" evidence="10">
    <location>
        <begin position="199"/>
        <end position="311"/>
    </location>
</feature>
<keyword evidence="7" id="KW-0486">Methionine biosynthesis</keyword>
<dbReference type="GO" id="GO:0009086">
    <property type="term" value="P:methionine biosynthetic process"/>
    <property type="evidence" value="ECO:0007669"/>
    <property type="project" value="UniProtKB-KW"/>
</dbReference>
<gene>
    <name evidence="11" type="ORF">COX05_03595</name>
</gene>
<dbReference type="GO" id="GO:0006164">
    <property type="term" value="P:purine nucleotide biosynthetic process"/>
    <property type="evidence" value="ECO:0007669"/>
    <property type="project" value="UniProtKB-KW"/>
</dbReference>
<dbReference type="InterPro" id="IPR036291">
    <property type="entry name" value="NAD(P)-bd_dom_sf"/>
</dbReference>
<evidence type="ECO:0000256" key="3">
    <source>
        <dbReference type="ARBA" id="ARBA00022755"/>
    </source>
</evidence>
<keyword evidence="6" id="KW-0560">Oxidoreductase</keyword>
<dbReference type="InterPro" id="IPR020630">
    <property type="entry name" value="THF_DH/CycHdrlase_cat_dom"/>
</dbReference>
<dbReference type="Gene3D" id="3.40.50.720">
    <property type="entry name" value="NAD(P)-binding Rossmann-like Domain"/>
    <property type="match status" value="1"/>
</dbReference>
<dbReference type="GO" id="GO:0004488">
    <property type="term" value="F:methylenetetrahydrofolate dehydrogenase (NADP+) activity"/>
    <property type="evidence" value="ECO:0007669"/>
    <property type="project" value="InterPro"/>
</dbReference>
<dbReference type="InterPro" id="IPR020631">
    <property type="entry name" value="THF_DH/CycHdrlase_NAD-bd_dom"/>
</dbReference>
<reference evidence="11 12" key="1">
    <citation type="submission" date="2017-09" db="EMBL/GenBank/DDBJ databases">
        <title>Depth-based differentiation of microbial function through sediment-hosted aquifers and enrichment of novel symbionts in the deep terrestrial subsurface.</title>
        <authorList>
            <person name="Probst A.J."/>
            <person name="Ladd B."/>
            <person name="Jarett J.K."/>
            <person name="Geller-Mcgrath D.E."/>
            <person name="Sieber C.M."/>
            <person name="Emerson J.B."/>
            <person name="Anantharaman K."/>
            <person name="Thomas B.C."/>
            <person name="Malmstrom R."/>
            <person name="Stieglmeier M."/>
            <person name="Klingl A."/>
            <person name="Woyke T."/>
            <person name="Ryan C.M."/>
            <person name="Banfield J.F."/>
        </authorList>
    </citation>
    <scope>NUCLEOTIDE SEQUENCE [LARGE SCALE GENOMIC DNA]</scope>
    <source>
        <strain evidence="11">CG22_combo_CG10-13_8_21_14_all_39_12</strain>
    </source>
</reference>
<dbReference type="AlphaFoldDB" id="A0A2H0BF87"/>
<dbReference type="GO" id="GO:0005829">
    <property type="term" value="C:cytosol"/>
    <property type="evidence" value="ECO:0007669"/>
    <property type="project" value="TreeGrafter"/>
</dbReference>
<name>A0A2H0BF87_UNCKA</name>
<dbReference type="SUPFAM" id="SSF51735">
    <property type="entry name" value="NAD(P)-binding Rossmann-fold domains"/>
    <property type="match status" value="1"/>
</dbReference>
<keyword evidence="3" id="KW-0658">Purine biosynthesis</keyword>
<dbReference type="GO" id="GO:0004477">
    <property type="term" value="F:methenyltetrahydrofolate cyclohydrolase activity"/>
    <property type="evidence" value="ECO:0007669"/>
    <property type="project" value="TreeGrafter"/>
</dbReference>
<evidence type="ECO:0000256" key="7">
    <source>
        <dbReference type="ARBA" id="ARBA00023167"/>
    </source>
</evidence>
<dbReference type="SUPFAM" id="SSF53223">
    <property type="entry name" value="Aminoacid dehydrogenase-like, N-terminal domain"/>
    <property type="match status" value="1"/>
</dbReference>
<feature type="domain" description="Tetrahydrofolate dehydrogenase/cyclohydrolase catalytic" evidence="9">
    <location>
        <begin position="38"/>
        <end position="148"/>
    </location>
</feature>
<evidence type="ECO:0000313" key="12">
    <source>
        <dbReference type="Proteomes" id="UP000228495"/>
    </source>
</evidence>
<protein>
    <recommendedName>
        <fullName evidence="13">Methenyltetrahydrofolate cyclohydrolase</fullName>
    </recommendedName>
</protein>
<dbReference type="Proteomes" id="UP000228495">
    <property type="component" value="Unassembled WGS sequence"/>
</dbReference>
<dbReference type="Pfam" id="PF02882">
    <property type="entry name" value="THF_DHG_CYH_C"/>
    <property type="match status" value="1"/>
</dbReference>
<organism evidence="11 12">
    <name type="scientific">candidate division WWE3 bacterium CG22_combo_CG10-13_8_21_14_all_39_12</name>
    <dbReference type="NCBI Taxonomy" id="1975094"/>
    <lineage>
        <taxon>Bacteria</taxon>
        <taxon>Katanobacteria</taxon>
    </lineage>
</organism>
<evidence type="ECO:0000256" key="2">
    <source>
        <dbReference type="ARBA" id="ARBA00022563"/>
    </source>
</evidence>
<evidence type="ECO:0000313" key="11">
    <source>
        <dbReference type="EMBL" id="PIP56325.1"/>
    </source>
</evidence>
<evidence type="ECO:0008006" key="13">
    <source>
        <dbReference type="Google" id="ProtNLM"/>
    </source>
</evidence>
<dbReference type="PANTHER" id="PTHR48099:SF5">
    <property type="entry name" value="C-1-TETRAHYDROFOLATE SYNTHASE, CYTOPLASMIC"/>
    <property type="match status" value="1"/>
</dbReference>
<dbReference type="PANTHER" id="PTHR48099">
    <property type="entry name" value="C-1-TETRAHYDROFOLATE SYNTHASE, CYTOPLASMIC-RELATED"/>
    <property type="match status" value="1"/>
</dbReference>
<keyword evidence="5" id="KW-0521">NADP</keyword>
<comment type="caution">
    <text evidence="11">The sequence shown here is derived from an EMBL/GenBank/DDBJ whole genome shotgun (WGS) entry which is preliminary data.</text>
</comment>
<evidence type="ECO:0000256" key="4">
    <source>
        <dbReference type="ARBA" id="ARBA00022801"/>
    </source>
</evidence>
<dbReference type="GO" id="GO:0035999">
    <property type="term" value="P:tetrahydrofolate interconversion"/>
    <property type="evidence" value="ECO:0007669"/>
    <property type="project" value="TreeGrafter"/>
</dbReference>
<comment type="pathway">
    <text evidence="1">One-carbon metabolism; tetrahydrofolate interconversion.</text>
</comment>
<sequence length="315" mass="34695">MAHSCVTQLSFQWQHVWHQTNQNSKNPWYNGFMVADILNGKKRAQEILDILSDNSSHNRTMKLASIVVGNDKQSQYFSDLKLKKAHEIGLSGIKKSFPESFDPRKVVTYIHELNDDRNIIGIVPQLPLPPQFDRASVLKTIHPFKDIDCLHPKNLGLLLEGSYTFISPVVLAIMEQIVLSKKYESKTIPYLNTSIELPDLTGIPICIVGTGLLVGKPLTAFLLNQGATITVIDEHTPNPFEHTQKADIVVTGTNASDVLTADAITDGTVVIDVGNDINAELFLSKEIFLSTNPGGVGPLTVSYLLFNAIHSIIAS</sequence>
<proteinExistence type="predicted"/>
<evidence type="ECO:0000256" key="6">
    <source>
        <dbReference type="ARBA" id="ARBA00023002"/>
    </source>
</evidence>
<accession>A0A2H0BF87</accession>
<evidence type="ECO:0000256" key="8">
    <source>
        <dbReference type="ARBA" id="ARBA00023268"/>
    </source>
</evidence>
<evidence type="ECO:0000256" key="5">
    <source>
        <dbReference type="ARBA" id="ARBA00022857"/>
    </source>
</evidence>
<dbReference type="Pfam" id="PF00763">
    <property type="entry name" value="THF_DHG_CYH"/>
    <property type="match status" value="1"/>
</dbReference>
<keyword evidence="4" id="KW-0378">Hydrolase</keyword>
<dbReference type="Gene3D" id="3.40.50.10860">
    <property type="entry name" value="Leucine Dehydrogenase, chain A, domain 1"/>
    <property type="match status" value="1"/>
</dbReference>
<dbReference type="PRINTS" id="PR00085">
    <property type="entry name" value="THFDHDRGNASE"/>
</dbReference>
<keyword evidence="2" id="KW-0554">One-carbon metabolism</keyword>
<keyword evidence="8" id="KW-0511">Multifunctional enzyme</keyword>
<dbReference type="EMBL" id="PCSU01000062">
    <property type="protein sequence ID" value="PIP56325.1"/>
    <property type="molecule type" value="Genomic_DNA"/>
</dbReference>